<name>A0A1L7VF12_FUSPR</name>
<organism evidence="1 2">
    <name type="scientific">Fusarium proliferatum (strain ET1)</name>
    <name type="common">Orchid endophyte fungus</name>
    <dbReference type="NCBI Taxonomy" id="1227346"/>
    <lineage>
        <taxon>Eukaryota</taxon>
        <taxon>Fungi</taxon>
        <taxon>Dikarya</taxon>
        <taxon>Ascomycota</taxon>
        <taxon>Pezizomycotina</taxon>
        <taxon>Sordariomycetes</taxon>
        <taxon>Hypocreomycetidae</taxon>
        <taxon>Hypocreales</taxon>
        <taxon>Nectriaceae</taxon>
        <taxon>Fusarium</taxon>
        <taxon>Fusarium fujikuroi species complex</taxon>
    </lineage>
</organism>
<protein>
    <submittedName>
        <fullName evidence="1">Uncharacterized protein</fullName>
    </submittedName>
</protein>
<dbReference type="GeneID" id="42051643"/>
<dbReference type="AlphaFoldDB" id="A0A1L7VF12"/>
<dbReference type="Proteomes" id="UP000183971">
    <property type="component" value="Unassembled WGS sequence"/>
</dbReference>
<dbReference type="RefSeq" id="XP_031078638.1">
    <property type="nucleotide sequence ID" value="XM_031228287.1"/>
</dbReference>
<evidence type="ECO:0000313" key="1">
    <source>
        <dbReference type="EMBL" id="CZR38045.1"/>
    </source>
</evidence>
<evidence type="ECO:0000313" key="2">
    <source>
        <dbReference type="Proteomes" id="UP000183971"/>
    </source>
</evidence>
<comment type="caution">
    <text evidence="1">The sequence shown here is derived from an EMBL/GenBank/DDBJ whole genome shotgun (WGS) entry which is preliminary data.</text>
</comment>
<proteinExistence type="predicted"/>
<dbReference type="EMBL" id="FJOF01000003">
    <property type="protein sequence ID" value="CZR38045.1"/>
    <property type="molecule type" value="Genomic_DNA"/>
</dbReference>
<accession>A0A1L7VF12</accession>
<keyword evidence="2" id="KW-1185">Reference proteome</keyword>
<sequence>MAMVCHQPQQYAPSLGPLPQDTMYGHTQCHSHPIYHPPPTQMQGLARFKITKPSFHDRYECKPDNAPGGPVLYSLAISSNQKKHPDLVLNAEGVAMVAFYLPKISN</sequence>
<reference evidence="2" key="1">
    <citation type="journal article" date="2016" name="Genome Biol. Evol.">
        <title>Comparative 'omics' of the Fusarium fujikuroi species complex highlights differences in genetic potential and metabolite synthesis.</title>
        <authorList>
            <person name="Niehaus E.-M."/>
            <person name="Muensterkoetter M."/>
            <person name="Proctor R.H."/>
            <person name="Brown D.W."/>
            <person name="Sharon A."/>
            <person name="Idan Y."/>
            <person name="Oren-Young L."/>
            <person name="Sieber C.M."/>
            <person name="Novak O."/>
            <person name="Pencik A."/>
            <person name="Tarkowska D."/>
            <person name="Hromadova K."/>
            <person name="Freeman S."/>
            <person name="Maymon M."/>
            <person name="Elazar M."/>
            <person name="Youssef S.A."/>
            <person name="El-Shabrawy E.S.M."/>
            <person name="Shalaby A.B.A."/>
            <person name="Houterman P."/>
            <person name="Brock N.L."/>
            <person name="Burkhardt I."/>
            <person name="Tsavkelova E.A."/>
            <person name="Dickschat J.S."/>
            <person name="Galuszka P."/>
            <person name="Gueldener U."/>
            <person name="Tudzynski B."/>
        </authorList>
    </citation>
    <scope>NUCLEOTIDE SEQUENCE [LARGE SCALE GENOMIC DNA]</scope>
    <source>
        <strain evidence="2">ET1</strain>
    </source>
</reference>
<gene>
    <name evidence="1" type="ORF">FPRO_06764</name>
</gene>
<dbReference type="VEuPathDB" id="FungiDB:FPRO_06764"/>